<accession>A0AA35LF26</accession>
<dbReference type="Proteomes" id="UP001178461">
    <property type="component" value="Chromosome 15"/>
</dbReference>
<proteinExistence type="predicted"/>
<evidence type="ECO:0000313" key="3">
    <source>
        <dbReference type="Proteomes" id="UP001178461"/>
    </source>
</evidence>
<sequence>MGSSSVRSTLALFCCLVFAQGDTNALKSYSTLSASDDLPPDFNPRCSWRHRHIDAPWIKSPSTAVPVFPGTSKGHLRPYLIDPPSPGKSP</sequence>
<dbReference type="AlphaFoldDB" id="A0AA35LF26"/>
<feature type="chain" id="PRO_5041372636" evidence="1">
    <location>
        <begin position="22"/>
        <end position="90"/>
    </location>
</feature>
<keyword evidence="1" id="KW-0732">Signal</keyword>
<dbReference type="EMBL" id="OX395141">
    <property type="protein sequence ID" value="CAI5795107.1"/>
    <property type="molecule type" value="Genomic_DNA"/>
</dbReference>
<name>A0AA35LF26_9SAUR</name>
<feature type="signal peptide" evidence="1">
    <location>
        <begin position="1"/>
        <end position="21"/>
    </location>
</feature>
<evidence type="ECO:0000256" key="1">
    <source>
        <dbReference type="SAM" id="SignalP"/>
    </source>
</evidence>
<keyword evidence="3" id="KW-1185">Reference proteome</keyword>
<organism evidence="2 3">
    <name type="scientific">Podarcis lilfordi</name>
    <name type="common">Lilford's wall lizard</name>
    <dbReference type="NCBI Taxonomy" id="74358"/>
    <lineage>
        <taxon>Eukaryota</taxon>
        <taxon>Metazoa</taxon>
        <taxon>Chordata</taxon>
        <taxon>Craniata</taxon>
        <taxon>Vertebrata</taxon>
        <taxon>Euteleostomi</taxon>
        <taxon>Lepidosauria</taxon>
        <taxon>Squamata</taxon>
        <taxon>Bifurcata</taxon>
        <taxon>Unidentata</taxon>
        <taxon>Episquamata</taxon>
        <taxon>Laterata</taxon>
        <taxon>Lacertibaenia</taxon>
        <taxon>Lacertidae</taxon>
        <taxon>Podarcis</taxon>
    </lineage>
</organism>
<protein>
    <submittedName>
        <fullName evidence="2">Uncharacterized protein</fullName>
    </submittedName>
</protein>
<gene>
    <name evidence="2" type="ORF">PODLI_1B004210</name>
</gene>
<evidence type="ECO:0000313" key="2">
    <source>
        <dbReference type="EMBL" id="CAI5795107.1"/>
    </source>
</evidence>
<reference evidence="2" key="1">
    <citation type="submission" date="2022-12" db="EMBL/GenBank/DDBJ databases">
        <authorList>
            <person name="Alioto T."/>
            <person name="Alioto T."/>
            <person name="Gomez Garrido J."/>
        </authorList>
    </citation>
    <scope>NUCLEOTIDE SEQUENCE</scope>
</reference>